<dbReference type="InterPro" id="IPR009091">
    <property type="entry name" value="RCC1/BLIP-II"/>
</dbReference>
<dbReference type="PRINTS" id="PR00633">
    <property type="entry name" value="RCCNDNSATION"/>
</dbReference>
<proteinExistence type="predicted"/>
<keyword evidence="8" id="KW-1185">Reference proteome</keyword>
<evidence type="ECO:0000259" key="6">
    <source>
        <dbReference type="Pfam" id="PF25390"/>
    </source>
</evidence>
<feature type="compositionally biased region" description="Basic and acidic residues" evidence="5">
    <location>
        <begin position="684"/>
        <end position="697"/>
    </location>
</feature>
<dbReference type="Proteomes" id="UP000275408">
    <property type="component" value="Unassembled WGS sequence"/>
</dbReference>
<organism evidence="7 8">
    <name type="scientific">Pocillopora damicornis</name>
    <name type="common">Cauliflower coral</name>
    <name type="synonym">Millepora damicornis</name>
    <dbReference type="NCBI Taxonomy" id="46731"/>
    <lineage>
        <taxon>Eukaryota</taxon>
        <taxon>Metazoa</taxon>
        <taxon>Cnidaria</taxon>
        <taxon>Anthozoa</taxon>
        <taxon>Hexacorallia</taxon>
        <taxon>Scleractinia</taxon>
        <taxon>Astrocoeniina</taxon>
        <taxon>Pocilloporidae</taxon>
        <taxon>Pocillopora</taxon>
    </lineage>
</organism>
<accession>A0A3M6UIQ9</accession>
<dbReference type="OrthoDB" id="5981550at2759"/>
<evidence type="ECO:0000256" key="1">
    <source>
        <dbReference type="ARBA" id="ARBA00022658"/>
    </source>
</evidence>
<evidence type="ECO:0000256" key="3">
    <source>
        <dbReference type="PROSITE-ProRule" id="PRU00235"/>
    </source>
</evidence>
<dbReference type="PROSITE" id="PS50012">
    <property type="entry name" value="RCC1_3"/>
    <property type="match status" value="6"/>
</dbReference>
<dbReference type="Pfam" id="PF25390">
    <property type="entry name" value="WD40_RLD"/>
    <property type="match status" value="1"/>
</dbReference>
<dbReference type="Gene3D" id="2.130.10.30">
    <property type="entry name" value="Regulator of chromosome condensation 1/beta-lactamase-inhibitor protein II"/>
    <property type="match status" value="2"/>
</dbReference>
<dbReference type="AlphaFoldDB" id="A0A3M6UIQ9"/>
<feature type="region of interest" description="Disordered" evidence="5">
    <location>
        <begin position="672"/>
        <end position="699"/>
    </location>
</feature>
<evidence type="ECO:0000313" key="8">
    <source>
        <dbReference type="Proteomes" id="UP000275408"/>
    </source>
</evidence>
<feature type="domain" description="RCC1-like" evidence="6">
    <location>
        <begin position="55"/>
        <end position="421"/>
    </location>
</feature>
<protein>
    <recommendedName>
        <fullName evidence="6">RCC1-like domain-containing protein</fullName>
    </recommendedName>
</protein>
<feature type="repeat" description="RCC1" evidence="3">
    <location>
        <begin position="53"/>
        <end position="108"/>
    </location>
</feature>
<sequence length="923" mass="101584">KTLIAEDMLQNNSFLEDEIKTEEETEESSSNEEELPYEIIDRPQSKLCTFDGGLLIVWGCGEFGQHGHGYCEDVPITDALVSPLWLGKDRVVVEVACGSSHTLVLTDDNKVYSWGNSNSGQLGVGSTETSPHPRLVHLGVSSGTKLTEISCGTRHSFVWTQDGDCFSFGNNYSGQLGYDFRKPDFKENQLLPVFVDTLLQRSVSQVACGARHSVFLFTNGQVAAVGVNNRGQIGCGDTVDVICPKTVPDLQPISVIACGNSHSIAADVHGSVHVWGYSKACGAKTDVLSPVHVFSSSESNGIQDLAGGDSHSMILTSDGILYSWGNNFEGQLGHGKSVKFLSNPTKLSSSLLPGMVISVSIGENTSAAVTDDGKLYLWGKNASQIIRMDESSRFFQFEPFHVSLGTWKALKVSCGSWHVACIVCPNQNSNKVVAKIPEEIPGVETIAVQNEAEDSFDDGLLVFKRKQEADMKPKENFTWSDKETLASDEIGVSQDSINLLNQTRTESNQRILTGSDNTDSESHNTEQIERLCRDSYSKDFIVDGVVYDAGINRNAIAGADLDNPTVTNNLEEKPASTLDTKNEEMTDHVKKLVHEEKPATSPKVPQLSASGDPAIKGMSERLRKNLELGFVDRSSLLKHHYPSKTRDFVIKDKVTSTISEALHDVKPLSGALTEPKTISSTNDFESKQPKEQTEKSFESSVDDEFDYAFEKFSGEPNRVEAVCEDEKEAVVESKDEINRLTRPRACSEQRSGEDALVSEEIKTALRSGSLDSLKLHHQQDDAAKNFKPSRVRYSPPAHSQSPVGHLNREKRPARMLRYTSVDMEYHLPNQPVHTVEIGVTPYYRPRPPMNRTQSSPTLYSSNLIGSPLGSRRKNSQSAKIPKPPTSSVNSGENLPPRPPARAIRRPLGHRPMFSSGNSWRKRK</sequence>
<feature type="repeat" description="RCC1" evidence="3">
    <location>
        <begin position="163"/>
        <end position="219"/>
    </location>
</feature>
<dbReference type="InterPro" id="IPR051553">
    <property type="entry name" value="Ran_GTPase-activating"/>
</dbReference>
<dbReference type="InterPro" id="IPR058923">
    <property type="entry name" value="RCC1-like_dom"/>
</dbReference>
<dbReference type="SUPFAM" id="SSF50985">
    <property type="entry name" value="RCC1/BLIP-II"/>
    <property type="match status" value="2"/>
</dbReference>
<feature type="region of interest" description="Disordered" evidence="5">
    <location>
        <begin position="838"/>
        <end position="923"/>
    </location>
</feature>
<evidence type="ECO:0000256" key="4">
    <source>
        <dbReference type="SAM" id="Coils"/>
    </source>
</evidence>
<keyword evidence="1" id="KW-0344">Guanine-nucleotide releasing factor</keyword>
<dbReference type="PROSITE" id="PS00626">
    <property type="entry name" value="RCC1_2"/>
    <property type="match status" value="2"/>
</dbReference>
<reference evidence="7 8" key="1">
    <citation type="journal article" date="2018" name="Sci. Rep.">
        <title>Comparative analysis of the Pocillopora damicornis genome highlights role of immune system in coral evolution.</title>
        <authorList>
            <person name="Cunning R."/>
            <person name="Bay R.A."/>
            <person name="Gillette P."/>
            <person name="Baker A.C."/>
            <person name="Traylor-Knowles N."/>
        </authorList>
    </citation>
    <scope>NUCLEOTIDE SEQUENCE [LARGE SCALE GENOMIC DNA]</scope>
    <source>
        <strain evidence="7">RSMAS</strain>
        <tissue evidence="7">Whole animal</tissue>
    </source>
</reference>
<dbReference type="PANTHER" id="PTHR45982:SF1">
    <property type="entry name" value="REGULATOR OF CHROMOSOME CONDENSATION"/>
    <property type="match status" value="1"/>
</dbReference>
<feature type="compositionally biased region" description="Polar residues" evidence="5">
    <location>
        <begin position="850"/>
        <end position="864"/>
    </location>
</feature>
<evidence type="ECO:0000256" key="5">
    <source>
        <dbReference type="SAM" id="MobiDB-lite"/>
    </source>
</evidence>
<dbReference type="InterPro" id="IPR000408">
    <property type="entry name" value="Reg_chr_condens"/>
</dbReference>
<dbReference type="STRING" id="46731.A0A3M6UIQ9"/>
<feature type="non-terminal residue" evidence="7">
    <location>
        <position position="1"/>
    </location>
</feature>
<dbReference type="EMBL" id="RCHS01001420">
    <property type="protein sequence ID" value="RMX53532.1"/>
    <property type="molecule type" value="Genomic_DNA"/>
</dbReference>
<feature type="repeat" description="RCC1" evidence="3">
    <location>
        <begin position="270"/>
        <end position="318"/>
    </location>
</feature>
<feature type="coiled-coil region" evidence="4">
    <location>
        <begin position="5"/>
        <end position="32"/>
    </location>
</feature>
<evidence type="ECO:0000313" key="7">
    <source>
        <dbReference type="EMBL" id="RMX53532.1"/>
    </source>
</evidence>
<feature type="region of interest" description="Disordered" evidence="5">
    <location>
        <begin position="779"/>
        <end position="811"/>
    </location>
</feature>
<feature type="repeat" description="RCC1" evidence="3">
    <location>
        <begin position="220"/>
        <end position="269"/>
    </location>
</feature>
<comment type="caution">
    <text evidence="7">The sequence shown here is derived from an EMBL/GenBank/DDBJ whole genome shotgun (WGS) entry which is preliminary data.</text>
</comment>
<feature type="repeat" description="RCC1" evidence="3">
    <location>
        <begin position="319"/>
        <end position="372"/>
    </location>
</feature>
<gene>
    <name evidence="7" type="ORF">pdam_00004403</name>
</gene>
<feature type="repeat" description="RCC1" evidence="3">
    <location>
        <begin position="109"/>
        <end position="162"/>
    </location>
</feature>
<name>A0A3M6UIQ9_POCDA</name>
<keyword evidence="2" id="KW-0677">Repeat</keyword>
<dbReference type="PANTHER" id="PTHR45982">
    <property type="entry name" value="REGULATOR OF CHROMOSOME CONDENSATION"/>
    <property type="match status" value="1"/>
</dbReference>
<keyword evidence="4" id="KW-0175">Coiled coil</keyword>
<evidence type="ECO:0000256" key="2">
    <source>
        <dbReference type="ARBA" id="ARBA00022737"/>
    </source>
</evidence>
<feature type="compositionally biased region" description="Polar residues" evidence="5">
    <location>
        <begin position="914"/>
        <end position="923"/>
    </location>
</feature>